<sequence length="71" mass="7807">MTSSPSFDFGPHPLLTAKDIDSNLAPQPHFLKSEAVRIQICMSDAVGMKLLAVHKVRLEPRVESSVHQSPI</sequence>
<proteinExistence type="predicted"/>
<dbReference type="InterPro" id="IPR014710">
    <property type="entry name" value="RmlC-like_jellyroll"/>
</dbReference>
<reference evidence="1 2" key="1">
    <citation type="submission" date="2015-01" db="EMBL/GenBank/DDBJ databases">
        <title>The Genome Sequence of Cryptococcus gattii Ram5.</title>
        <authorList>
            <consortium name="The Broad Institute Genomics Platform"/>
            <person name="Cuomo C."/>
            <person name="Litvintseva A."/>
            <person name="Chen Y."/>
            <person name="Heitman J."/>
            <person name="Sun S."/>
            <person name="Springer D."/>
            <person name="Dromer F."/>
            <person name="Young S."/>
            <person name="Zeng Q."/>
            <person name="Gargeya S."/>
            <person name="Abouelleil A."/>
            <person name="Alvarado L."/>
            <person name="Chapman S.B."/>
            <person name="Gainer-Dewar J."/>
            <person name="Goldberg J."/>
            <person name="Griggs A."/>
            <person name="Gujja S."/>
            <person name="Hansen M."/>
            <person name="Howarth C."/>
            <person name="Imamovic A."/>
            <person name="Larimer J."/>
            <person name="Murphy C."/>
            <person name="Naylor J."/>
            <person name="Pearson M."/>
            <person name="Priest M."/>
            <person name="Roberts A."/>
            <person name="Saif S."/>
            <person name="Shea T."/>
            <person name="Sykes S."/>
            <person name="Wortman J."/>
            <person name="Nusbaum C."/>
            <person name="Birren B."/>
        </authorList>
    </citation>
    <scope>NUCLEOTIDE SEQUENCE [LARGE SCALE GENOMIC DNA]</scope>
    <source>
        <strain evidence="1 2">Ram5</strain>
    </source>
</reference>
<dbReference type="Gene3D" id="2.60.120.10">
    <property type="entry name" value="Jelly Rolls"/>
    <property type="match status" value="1"/>
</dbReference>
<dbReference type="Proteomes" id="UP000053392">
    <property type="component" value="Unassembled WGS sequence"/>
</dbReference>
<accession>A0A0D0V112</accession>
<evidence type="ECO:0000313" key="1">
    <source>
        <dbReference type="EMBL" id="KIR38585.1"/>
    </source>
</evidence>
<evidence type="ECO:0000313" key="2">
    <source>
        <dbReference type="Proteomes" id="UP000053392"/>
    </source>
</evidence>
<dbReference type="OrthoDB" id="10263073at2759"/>
<protein>
    <submittedName>
        <fullName evidence="1">Uncharacterized protein</fullName>
    </submittedName>
</protein>
<organism evidence="1 2">
    <name type="scientific">Cryptococcus deuterogattii Ram5</name>
    <dbReference type="NCBI Taxonomy" id="1296110"/>
    <lineage>
        <taxon>Eukaryota</taxon>
        <taxon>Fungi</taxon>
        <taxon>Dikarya</taxon>
        <taxon>Basidiomycota</taxon>
        <taxon>Agaricomycotina</taxon>
        <taxon>Tremellomycetes</taxon>
        <taxon>Tremellales</taxon>
        <taxon>Cryptococcaceae</taxon>
        <taxon>Cryptococcus</taxon>
        <taxon>Cryptococcus gattii species complex</taxon>
    </lineage>
</organism>
<keyword evidence="2" id="KW-1185">Reference proteome</keyword>
<dbReference type="AlphaFoldDB" id="A0A0D0V112"/>
<name>A0A0D0V112_9TREE</name>
<dbReference type="HOGENOM" id="CLU_2739923_0_0_1"/>
<gene>
    <name evidence="1" type="ORF">I313_05699</name>
</gene>
<dbReference type="EMBL" id="KN847910">
    <property type="protein sequence ID" value="KIR38585.1"/>
    <property type="molecule type" value="Genomic_DNA"/>
</dbReference>